<evidence type="ECO:0000256" key="1">
    <source>
        <dbReference type="SAM" id="SignalP"/>
    </source>
</evidence>
<dbReference type="AlphaFoldDB" id="A0A1G6GQV3"/>
<evidence type="ECO:0008006" key="4">
    <source>
        <dbReference type="Google" id="ProtNLM"/>
    </source>
</evidence>
<feature type="chain" id="PRO_5011625999" description="DUF3515 domain-containing protein" evidence="1">
    <location>
        <begin position="21"/>
        <end position="150"/>
    </location>
</feature>
<proteinExistence type="predicted"/>
<evidence type="ECO:0000313" key="2">
    <source>
        <dbReference type="EMBL" id="SDB84422.1"/>
    </source>
</evidence>
<evidence type="ECO:0000313" key="3">
    <source>
        <dbReference type="Proteomes" id="UP000199086"/>
    </source>
</evidence>
<keyword evidence="1" id="KW-0732">Signal</keyword>
<keyword evidence="3" id="KW-1185">Reference proteome</keyword>
<organism evidence="2 3">
    <name type="scientific">Raineyella antarctica</name>
    <dbReference type="NCBI Taxonomy" id="1577474"/>
    <lineage>
        <taxon>Bacteria</taxon>
        <taxon>Bacillati</taxon>
        <taxon>Actinomycetota</taxon>
        <taxon>Actinomycetes</taxon>
        <taxon>Propionibacteriales</taxon>
        <taxon>Propionibacteriaceae</taxon>
        <taxon>Raineyella</taxon>
    </lineage>
</organism>
<accession>A0A1G6GQV3</accession>
<sequence>MRALRLLAGAGVMVLLAGCAAPVTLPDPVVDAPTRDLCTSLVAATPESVLGSPRRETTGTLGAAWGDPPITLECGIPQPPGLTATSQCLEVDGVGWWPQDGVTGQVFTTIGRRTHVRIGVPNSYGNTGDVLAQLSPVVAEHIPQVRPCAG</sequence>
<feature type="signal peptide" evidence="1">
    <location>
        <begin position="1"/>
        <end position="20"/>
    </location>
</feature>
<dbReference type="PROSITE" id="PS51257">
    <property type="entry name" value="PROKAR_LIPOPROTEIN"/>
    <property type="match status" value="1"/>
</dbReference>
<dbReference type="Pfam" id="PF12028">
    <property type="entry name" value="DUF3515"/>
    <property type="match status" value="1"/>
</dbReference>
<dbReference type="Proteomes" id="UP000199086">
    <property type="component" value="Unassembled WGS sequence"/>
</dbReference>
<dbReference type="EMBL" id="FMYF01000004">
    <property type="protein sequence ID" value="SDB84422.1"/>
    <property type="molecule type" value="Genomic_DNA"/>
</dbReference>
<dbReference type="STRING" id="1577474.GA0111570_104298"/>
<gene>
    <name evidence="2" type="ORF">GA0111570_104298</name>
</gene>
<dbReference type="InterPro" id="IPR021903">
    <property type="entry name" value="DUF3515"/>
</dbReference>
<dbReference type="OrthoDB" id="3213819at2"/>
<reference evidence="2 3" key="1">
    <citation type="submission" date="2016-06" db="EMBL/GenBank/DDBJ databases">
        <authorList>
            <person name="Olsen C.W."/>
            <person name="Carey S."/>
            <person name="Hinshaw L."/>
            <person name="Karasin A.I."/>
        </authorList>
    </citation>
    <scope>NUCLEOTIDE SEQUENCE [LARGE SCALE GENOMIC DNA]</scope>
    <source>
        <strain evidence="2 3">LZ-22</strain>
    </source>
</reference>
<dbReference type="RefSeq" id="WP_092609057.1">
    <property type="nucleotide sequence ID" value="NZ_FMYF01000004.1"/>
</dbReference>
<name>A0A1G6GQV3_9ACTN</name>
<protein>
    <recommendedName>
        <fullName evidence="4">DUF3515 domain-containing protein</fullName>
    </recommendedName>
</protein>